<dbReference type="AlphaFoldDB" id="A0A449BIQ6"/>
<dbReference type="NCBIfam" id="TIGR02104">
    <property type="entry name" value="pulA_typeI"/>
    <property type="match status" value="1"/>
</dbReference>
<evidence type="ECO:0000256" key="6">
    <source>
        <dbReference type="ARBA" id="ARBA00023965"/>
    </source>
</evidence>
<keyword evidence="4" id="KW-0106">Calcium</keyword>
<dbReference type="SUPFAM" id="SSF51445">
    <property type="entry name" value="(Trans)glycosidases"/>
    <property type="match status" value="1"/>
</dbReference>
<dbReference type="InterPro" id="IPR004193">
    <property type="entry name" value="Glyco_hydro_13_N"/>
</dbReference>
<evidence type="ECO:0000256" key="8">
    <source>
        <dbReference type="ARBA" id="ARBA00029618"/>
    </source>
</evidence>
<protein>
    <recommendedName>
        <fullName evidence="7">pullulanase</fullName>
        <ecNumber evidence="7">3.2.1.41</ecNumber>
    </recommendedName>
    <alternativeName>
        <fullName evidence="8">Alpha-dextrin endo-1,6-alpha-glucosidase</fullName>
    </alternativeName>
    <alternativeName>
        <fullName evidence="9">Pullulan 6-glucanohydrolase</fullName>
    </alternativeName>
</protein>
<dbReference type="CDD" id="cd10315">
    <property type="entry name" value="CBM41_pullulanase"/>
    <property type="match status" value="1"/>
</dbReference>
<dbReference type="InterPro" id="IPR005323">
    <property type="entry name" value="CBM41_pullulanase"/>
</dbReference>
<sequence>MRRKLYIFILFLMAFLSVGSVYAADTVEGKVYLHYYRFDQNYTNWDAWVWQNEPVSGEGSAHQFVDDTTPNEFNFGGKVAILDKNTQLNGSTKIGIIIRKGNWEQKDVDADRFITLDPAKSDEHFYFVEGDFAIGISLNDPNGPSRYAKFKTATFTNTTTISFTTTHEVTANELKIMENNVELSINIEGIELSDDKKSGKITLANPIDLGKSYVLSHQFSDNSEQAKIDISFDGLYNSDEFNDQFAYDGDLGAIYSASSTTFKVWAPISTNVVLNVYDSGTPQSLGGSNVKQTYQMIKKDKGIFEVTVAGDLHGKYYTYDVTNGSRINQDIVDPYAKSVGINGLRGMIVDFTRTNPEGWNNVNTTPNITNKTDAIIYELHVRDLTTHSSWNGTEANRGKWLGLIETGTKYEGLSTGFDHIKELGITHLQILPFFDYGNAIDETKQNDPTYNSFNWGYMPLNFNAIEGNYSANPYDGLVRINELKQVVKAYDEAGIKINMDVVYNHTGLSADSNFNLIVPGYYHRFTSTGAYSNGSGTGNETASERYMVRKFIVDSVMFWAEEYKLGGFRFDLMALHDVETMNELSEKLHQLNPNILIYGEPWTGGTSTLPESEQAGKQNIVNLDRVGAFNDDTRDGIKGSVFSSWMGGFVQGDFTTKNKVKYGITGGISHVDNAGYNVWHGNPGKIINYVTAHDNNTLHDKLYLSLEPINRLEDLEKISLQAHGLILTSQGIPFIHAGDEFLRSKELPDGKFDHNSYQSPDSVNQIQWNWKKEYQDHYKKFKKILDIRNEHAELRMASNETINQNLRFVFNNQKGVISYIIKNPNQNTTLLVIANANTTDLTAKLPAGNWKVELDTVGNLTTASKEIKLEATGFYILSIDKVLDHTDFESTMKESKNNLVPVVVASTTSVVAIGLGVVAFFVIKKKKGQ</sequence>
<dbReference type="InterPro" id="IPR013783">
    <property type="entry name" value="Ig-like_fold"/>
</dbReference>
<dbReference type="GO" id="GO:0030246">
    <property type="term" value="F:carbohydrate binding"/>
    <property type="evidence" value="ECO:0007669"/>
    <property type="project" value="InterPro"/>
</dbReference>
<keyword evidence="14" id="KW-1185">Reference proteome</keyword>
<keyword evidence="10" id="KW-1133">Transmembrane helix</keyword>
<dbReference type="CDD" id="cd11341">
    <property type="entry name" value="AmyAc_Pullulanase_LD-like"/>
    <property type="match status" value="1"/>
</dbReference>
<evidence type="ECO:0000313" key="14">
    <source>
        <dbReference type="Proteomes" id="UP000290909"/>
    </source>
</evidence>
<comment type="catalytic activity">
    <reaction evidence="6">
        <text>Hydrolysis of (1-&gt;6)-alpha-D-glucosidic linkages in pullulan, amylopectin and glycogen, and in the alpha- and beta-limit dextrins of amylopectin and glycogen.</text>
        <dbReference type="EC" id="3.2.1.41"/>
    </reaction>
</comment>
<evidence type="ECO:0000256" key="9">
    <source>
        <dbReference type="ARBA" id="ARBA00031076"/>
    </source>
</evidence>
<evidence type="ECO:0000256" key="3">
    <source>
        <dbReference type="ARBA" id="ARBA00022801"/>
    </source>
</evidence>
<evidence type="ECO:0000256" key="7">
    <source>
        <dbReference type="ARBA" id="ARBA00024062"/>
    </source>
</evidence>
<dbReference type="KEGG" id="ahk:NCTC10172_00356"/>
<feature type="domain" description="Glycosyl hydrolase family 13 catalytic" evidence="12">
    <location>
        <begin position="383"/>
        <end position="788"/>
    </location>
</feature>
<feature type="chain" id="PRO_5019424933" description="pullulanase" evidence="11">
    <location>
        <begin position="24"/>
        <end position="929"/>
    </location>
</feature>
<evidence type="ECO:0000313" key="13">
    <source>
        <dbReference type="EMBL" id="VEU82346.1"/>
    </source>
</evidence>
<name>A0A449BIQ6_9MOLU</name>
<dbReference type="SUPFAM" id="SSF49452">
    <property type="entry name" value="Starch-binding domain-like"/>
    <property type="match status" value="1"/>
</dbReference>
<comment type="similarity">
    <text evidence="1">Belongs to the glycosyl hydrolase 13 family.</text>
</comment>
<keyword evidence="10" id="KW-0472">Membrane</keyword>
<reference evidence="13 14" key="1">
    <citation type="submission" date="2019-01" db="EMBL/GenBank/DDBJ databases">
        <authorList>
            <consortium name="Pathogen Informatics"/>
        </authorList>
    </citation>
    <scope>NUCLEOTIDE SEQUENCE [LARGE SCALE GENOMIC DNA]</scope>
    <source>
        <strain evidence="13 14">NCTC10172</strain>
    </source>
</reference>
<proteinExistence type="inferred from homology"/>
<dbReference type="RefSeq" id="WP_051659048.1">
    <property type="nucleotide sequence ID" value="NZ_LR215050.1"/>
</dbReference>
<evidence type="ECO:0000256" key="10">
    <source>
        <dbReference type="SAM" id="Phobius"/>
    </source>
</evidence>
<feature type="transmembrane region" description="Helical" evidence="10">
    <location>
        <begin position="899"/>
        <end position="923"/>
    </location>
</feature>
<evidence type="ECO:0000256" key="2">
    <source>
        <dbReference type="ARBA" id="ARBA00022729"/>
    </source>
</evidence>
<dbReference type="GO" id="GO:0005975">
    <property type="term" value="P:carbohydrate metabolic process"/>
    <property type="evidence" value="ECO:0007669"/>
    <property type="project" value="InterPro"/>
</dbReference>
<dbReference type="Pfam" id="PF02922">
    <property type="entry name" value="CBM_48"/>
    <property type="match status" value="1"/>
</dbReference>
<dbReference type="EC" id="3.2.1.41" evidence="7"/>
<dbReference type="Gene3D" id="2.60.40.1110">
    <property type="match status" value="1"/>
</dbReference>
<dbReference type="EMBL" id="LR215050">
    <property type="protein sequence ID" value="VEU82346.1"/>
    <property type="molecule type" value="Genomic_DNA"/>
</dbReference>
<evidence type="ECO:0000256" key="5">
    <source>
        <dbReference type="ARBA" id="ARBA00023295"/>
    </source>
</evidence>
<organism evidence="13 14">
    <name type="scientific">Acholeplasma hippikon</name>
    <dbReference type="NCBI Taxonomy" id="264636"/>
    <lineage>
        <taxon>Bacteria</taxon>
        <taxon>Bacillati</taxon>
        <taxon>Mycoplasmatota</taxon>
        <taxon>Mollicutes</taxon>
        <taxon>Acholeplasmatales</taxon>
        <taxon>Acholeplasmataceae</taxon>
        <taxon>Acholeplasma</taxon>
    </lineage>
</organism>
<dbReference type="InterPro" id="IPR013780">
    <property type="entry name" value="Glyco_hydro_b"/>
</dbReference>
<dbReference type="Proteomes" id="UP000290909">
    <property type="component" value="Chromosome"/>
</dbReference>
<dbReference type="Gene3D" id="3.20.20.80">
    <property type="entry name" value="Glycosidases"/>
    <property type="match status" value="1"/>
</dbReference>
<dbReference type="CDD" id="cd02860">
    <property type="entry name" value="E_set_Pullulanase"/>
    <property type="match status" value="1"/>
</dbReference>
<dbReference type="InterPro" id="IPR006047">
    <property type="entry name" value="GH13_cat_dom"/>
</dbReference>
<dbReference type="InterPro" id="IPR011840">
    <property type="entry name" value="PulA_typeI"/>
</dbReference>
<keyword evidence="10" id="KW-0812">Transmembrane</keyword>
<dbReference type="Pfam" id="PF03714">
    <property type="entry name" value="PUD"/>
    <property type="match status" value="1"/>
</dbReference>
<evidence type="ECO:0000259" key="12">
    <source>
        <dbReference type="SMART" id="SM00642"/>
    </source>
</evidence>
<feature type="signal peptide" evidence="11">
    <location>
        <begin position="1"/>
        <end position="23"/>
    </location>
</feature>
<evidence type="ECO:0000256" key="1">
    <source>
        <dbReference type="ARBA" id="ARBA00008061"/>
    </source>
</evidence>
<dbReference type="STRING" id="1408416.GCA_000702765_01062"/>
<accession>A0A449BIQ6</accession>
<dbReference type="SMART" id="SM00642">
    <property type="entry name" value="Aamy"/>
    <property type="match status" value="1"/>
</dbReference>
<keyword evidence="5 13" id="KW-0326">Glycosidase</keyword>
<keyword evidence="2 11" id="KW-0732">Signal</keyword>
<evidence type="ECO:0000256" key="11">
    <source>
        <dbReference type="SAM" id="SignalP"/>
    </source>
</evidence>
<dbReference type="InterPro" id="IPR017853">
    <property type="entry name" value="GH"/>
</dbReference>
<dbReference type="Gene3D" id="2.60.40.1180">
    <property type="entry name" value="Golgi alpha-mannosidase II"/>
    <property type="match status" value="1"/>
</dbReference>
<gene>
    <name evidence="13" type="primary">pulA</name>
    <name evidence="13" type="ORF">NCTC10172_00356</name>
</gene>
<dbReference type="Gene3D" id="2.60.40.10">
    <property type="entry name" value="Immunoglobulins"/>
    <property type="match status" value="1"/>
</dbReference>
<keyword evidence="3 13" id="KW-0378">Hydrolase</keyword>
<dbReference type="SUPFAM" id="SSF81296">
    <property type="entry name" value="E set domains"/>
    <property type="match status" value="1"/>
</dbReference>
<dbReference type="InterPro" id="IPR013784">
    <property type="entry name" value="Carb-bd-like_fold"/>
</dbReference>
<dbReference type="InterPro" id="IPR014756">
    <property type="entry name" value="Ig_E-set"/>
</dbReference>
<dbReference type="GO" id="GO:0051060">
    <property type="term" value="F:pullulanase activity"/>
    <property type="evidence" value="ECO:0007669"/>
    <property type="project" value="UniProtKB-EC"/>
</dbReference>
<dbReference type="PANTHER" id="PTHR43002">
    <property type="entry name" value="GLYCOGEN DEBRANCHING ENZYME"/>
    <property type="match status" value="1"/>
</dbReference>
<evidence type="ECO:0000256" key="4">
    <source>
        <dbReference type="ARBA" id="ARBA00022837"/>
    </source>
</evidence>